<comment type="caution">
    <text evidence="5">The sequence shown here is derived from an EMBL/GenBank/DDBJ whole genome shotgun (WGS) entry which is preliminary data.</text>
</comment>
<proteinExistence type="inferred from homology"/>
<gene>
    <name evidence="5" type="primary">nudI_2</name>
    <name evidence="5" type="ORF">CLCOL_16030</name>
</gene>
<sequence length="147" mass="17257">MSNYPEPTVSAIIFNPEGKILICKSHKWGNKYVIPGGHIELGEKMEEALKREILEETGLYIYDIKLISLKESIYSDTFHEKKHFIFIDYVCKTDSSDVVLNDEAETYKWININEIEHYDLGGFTKELLLKLKYKDESKDCVKIFYNY</sequence>
<dbReference type="RefSeq" id="WP_061858451.1">
    <property type="nucleotide sequence ID" value="NZ_LTBB01000007.1"/>
</dbReference>
<dbReference type="InterPro" id="IPR015797">
    <property type="entry name" value="NUDIX_hydrolase-like_dom_sf"/>
</dbReference>
<keyword evidence="2 3" id="KW-0378">Hydrolase</keyword>
<dbReference type="Pfam" id="PF00293">
    <property type="entry name" value="NUDIX"/>
    <property type="match status" value="1"/>
</dbReference>
<evidence type="ECO:0000313" key="6">
    <source>
        <dbReference type="Proteomes" id="UP000075374"/>
    </source>
</evidence>
<reference evidence="5 6" key="1">
    <citation type="submission" date="2016-02" db="EMBL/GenBank/DDBJ databases">
        <title>Genome sequence of Clostridium colicanis DSM 13634.</title>
        <authorList>
            <person name="Poehlein A."/>
            <person name="Daniel R."/>
        </authorList>
    </citation>
    <scope>NUCLEOTIDE SEQUENCE [LARGE SCALE GENOMIC DNA]</scope>
    <source>
        <strain evidence="5 6">DSM 13634</strain>
    </source>
</reference>
<dbReference type="PATRIC" id="fig|1121305.3.peg.1607"/>
<dbReference type="EMBL" id="LTBB01000007">
    <property type="protein sequence ID" value="KYH28871.1"/>
    <property type="molecule type" value="Genomic_DNA"/>
</dbReference>
<dbReference type="PROSITE" id="PS00893">
    <property type="entry name" value="NUDIX_BOX"/>
    <property type="match status" value="1"/>
</dbReference>
<comment type="similarity">
    <text evidence="1 3">Belongs to the Nudix hydrolase family.</text>
</comment>
<dbReference type="Proteomes" id="UP000075374">
    <property type="component" value="Unassembled WGS sequence"/>
</dbReference>
<protein>
    <submittedName>
        <fullName evidence="5">Nucleoside triphosphatase NudI</fullName>
        <ecNumber evidence="5">3.6.1.-</ecNumber>
    </submittedName>
</protein>
<dbReference type="PANTHER" id="PTHR43736:SF1">
    <property type="entry name" value="DIHYDRONEOPTERIN TRIPHOSPHATE DIPHOSPHATASE"/>
    <property type="match status" value="1"/>
</dbReference>
<dbReference type="Gene3D" id="3.90.79.10">
    <property type="entry name" value="Nucleoside Triphosphate Pyrophosphohydrolase"/>
    <property type="match status" value="1"/>
</dbReference>
<evidence type="ECO:0000256" key="3">
    <source>
        <dbReference type="RuleBase" id="RU003476"/>
    </source>
</evidence>
<evidence type="ECO:0000256" key="2">
    <source>
        <dbReference type="ARBA" id="ARBA00022801"/>
    </source>
</evidence>
<name>A0A151AMM1_9CLOT</name>
<dbReference type="EC" id="3.6.1.-" evidence="5"/>
<keyword evidence="6" id="KW-1185">Reference proteome</keyword>
<dbReference type="STRING" id="1121305.CLCOL_16030"/>
<dbReference type="AlphaFoldDB" id="A0A151AMM1"/>
<dbReference type="InterPro" id="IPR020476">
    <property type="entry name" value="Nudix_hydrolase"/>
</dbReference>
<evidence type="ECO:0000313" key="5">
    <source>
        <dbReference type="EMBL" id="KYH28871.1"/>
    </source>
</evidence>
<feature type="domain" description="Nudix hydrolase" evidence="4">
    <location>
        <begin position="4"/>
        <end position="133"/>
    </location>
</feature>
<dbReference type="PRINTS" id="PR00502">
    <property type="entry name" value="NUDIXFAMILY"/>
</dbReference>
<dbReference type="CDD" id="cd18874">
    <property type="entry name" value="NUDIX_Hydrolase"/>
    <property type="match status" value="1"/>
</dbReference>
<dbReference type="GO" id="GO:0016787">
    <property type="term" value="F:hydrolase activity"/>
    <property type="evidence" value="ECO:0007669"/>
    <property type="project" value="UniProtKB-KW"/>
</dbReference>
<dbReference type="InterPro" id="IPR020084">
    <property type="entry name" value="NUDIX_hydrolase_CS"/>
</dbReference>
<organism evidence="5 6">
    <name type="scientific">Clostridium colicanis DSM 13634</name>
    <dbReference type="NCBI Taxonomy" id="1121305"/>
    <lineage>
        <taxon>Bacteria</taxon>
        <taxon>Bacillati</taxon>
        <taxon>Bacillota</taxon>
        <taxon>Clostridia</taxon>
        <taxon>Eubacteriales</taxon>
        <taxon>Clostridiaceae</taxon>
        <taxon>Clostridium</taxon>
    </lineage>
</organism>
<dbReference type="PANTHER" id="PTHR43736">
    <property type="entry name" value="ADP-RIBOSE PYROPHOSPHATASE"/>
    <property type="match status" value="1"/>
</dbReference>
<evidence type="ECO:0000259" key="4">
    <source>
        <dbReference type="PROSITE" id="PS51462"/>
    </source>
</evidence>
<dbReference type="PROSITE" id="PS51462">
    <property type="entry name" value="NUDIX"/>
    <property type="match status" value="1"/>
</dbReference>
<evidence type="ECO:0000256" key="1">
    <source>
        <dbReference type="ARBA" id="ARBA00005582"/>
    </source>
</evidence>
<dbReference type="InterPro" id="IPR000086">
    <property type="entry name" value="NUDIX_hydrolase_dom"/>
</dbReference>
<accession>A0A151AMM1</accession>
<dbReference type="SUPFAM" id="SSF55811">
    <property type="entry name" value="Nudix"/>
    <property type="match status" value="1"/>
</dbReference>